<protein>
    <submittedName>
        <fullName evidence="1">Uncharacterized protein</fullName>
    </submittedName>
</protein>
<evidence type="ECO:0000313" key="2">
    <source>
        <dbReference type="Proteomes" id="UP001159363"/>
    </source>
</evidence>
<dbReference type="Proteomes" id="UP001159363">
    <property type="component" value="Chromosome 8"/>
</dbReference>
<keyword evidence="2" id="KW-1185">Reference proteome</keyword>
<organism evidence="1 2">
    <name type="scientific">Dryococelus australis</name>
    <dbReference type="NCBI Taxonomy" id="614101"/>
    <lineage>
        <taxon>Eukaryota</taxon>
        <taxon>Metazoa</taxon>
        <taxon>Ecdysozoa</taxon>
        <taxon>Arthropoda</taxon>
        <taxon>Hexapoda</taxon>
        <taxon>Insecta</taxon>
        <taxon>Pterygota</taxon>
        <taxon>Neoptera</taxon>
        <taxon>Polyneoptera</taxon>
        <taxon>Phasmatodea</taxon>
        <taxon>Verophasmatodea</taxon>
        <taxon>Anareolatae</taxon>
        <taxon>Phasmatidae</taxon>
        <taxon>Eurycanthinae</taxon>
        <taxon>Dryococelus</taxon>
    </lineage>
</organism>
<dbReference type="EMBL" id="JARBHB010000009">
    <property type="protein sequence ID" value="KAJ8876143.1"/>
    <property type="molecule type" value="Genomic_DNA"/>
</dbReference>
<sequence length="682" mass="71777">MGPTPVCESLNAIATTTVLHPLQCLLPPQKASAPVGHTLIANATATINAPAPVCDTLIAIATATANVPAPVCDTLIAIATATANVPAPVCDTLIAIATATANVPAPVCDTLIAIATATAILPAPVCDTLIAIATATAILPAPVCDTLIAIATATANVPAPVCDTLIAIATATANVPAPVCDTLIAIATATAILPAPVCDTLIAIATATANVPAPVCDTLIAIATATANVPAPVCDTLIAIATATAILPAPLCDTLIAIATATANVPAPVCDTLIAIATATANAPAPVCETSIVIATVTILRLLQCVILRSSSLPQSLRCPLPCMIPTVTANAPALVCDTLIAIATAPTKVPASVCDTSIFIATATTNVPASVCDTLFVWQPRTRCPRLPPVRVKKLRIDYNCYEPVSRDRRLISTNVRLFGTCRPFNCFPYRLFTPFSDWSREAEGVDLASDWTPRDEKGPLLVGLQADKQVTSSLSAIGCSRRVSDAFNFARFNNQGEIKFSYNRLARSSPTKANRVQSPAGSPEFCKWESCRTMPLVGEFSRGSPISPPLHSGVALYSLQLPSLALKTSLISIFTKTIRVRLMERSLPYFLTRESCRMMPLVVGFSRGSPVSPALISYAPPNPAHFTFVASQNLEPIRRTIGFRAIRSLSATNMHCYEETRHWLNDLRDQSFKHCTKARA</sequence>
<proteinExistence type="predicted"/>
<gene>
    <name evidence="1" type="ORF">PR048_024052</name>
</gene>
<evidence type="ECO:0000313" key="1">
    <source>
        <dbReference type="EMBL" id="KAJ8876143.1"/>
    </source>
</evidence>
<reference evidence="1 2" key="1">
    <citation type="submission" date="2023-02" db="EMBL/GenBank/DDBJ databases">
        <title>LHISI_Scaffold_Assembly.</title>
        <authorList>
            <person name="Stuart O.P."/>
            <person name="Cleave R."/>
            <person name="Magrath M.J.L."/>
            <person name="Mikheyev A.S."/>
        </authorList>
    </citation>
    <scope>NUCLEOTIDE SEQUENCE [LARGE SCALE GENOMIC DNA]</scope>
    <source>
        <strain evidence="1">Daus_M_001</strain>
        <tissue evidence="1">Leg muscle</tissue>
    </source>
</reference>
<comment type="caution">
    <text evidence="1">The sequence shown here is derived from an EMBL/GenBank/DDBJ whole genome shotgun (WGS) entry which is preliminary data.</text>
</comment>
<name>A0ABQ9GVW4_9NEOP</name>
<accession>A0ABQ9GVW4</accession>